<dbReference type="PROSITE" id="PS50808">
    <property type="entry name" value="ZF_BED"/>
    <property type="match status" value="2"/>
</dbReference>
<dbReference type="GO" id="GO:0005634">
    <property type="term" value="C:nucleus"/>
    <property type="evidence" value="ECO:0007669"/>
    <property type="project" value="TreeGrafter"/>
</dbReference>
<dbReference type="SUPFAM" id="SSF57667">
    <property type="entry name" value="beta-beta-alpha zinc fingers"/>
    <property type="match status" value="2"/>
</dbReference>
<keyword evidence="3" id="KW-0862">Zinc</keyword>
<keyword evidence="2 4" id="KW-0863">Zinc-finger</keyword>
<keyword evidence="7" id="KW-1185">Reference proteome</keyword>
<dbReference type="InterPro" id="IPR003656">
    <property type="entry name" value="Znf_BED"/>
</dbReference>
<reference evidence="6" key="1">
    <citation type="submission" date="2020-05" db="UniProtKB">
        <authorList>
            <consortium name="EnsemblMetazoa"/>
        </authorList>
    </citation>
    <scope>IDENTIFICATION</scope>
    <source>
        <strain evidence="6">MAF</strain>
    </source>
</reference>
<dbReference type="EnsemblMetazoa" id="AMEM015727-RA">
    <property type="protein sequence ID" value="AMEM015727-PA"/>
    <property type="gene ID" value="AMEM015727"/>
</dbReference>
<evidence type="ECO:0000259" key="5">
    <source>
        <dbReference type="PROSITE" id="PS50808"/>
    </source>
</evidence>
<dbReference type="STRING" id="30066.A0A182VIV9"/>
<accession>A0A182VIV9</accession>
<evidence type="ECO:0000313" key="6">
    <source>
        <dbReference type="EnsemblMetazoa" id="AMEM015727-PA"/>
    </source>
</evidence>
<dbReference type="GO" id="GO:0008270">
    <property type="term" value="F:zinc ion binding"/>
    <property type="evidence" value="ECO:0007669"/>
    <property type="project" value="UniProtKB-KW"/>
</dbReference>
<feature type="domain" description="BED-type" evidence="5">
    <location>
        <begin position="92"/>
        <end position="143"/>
    </location>
</feature>
<proteinExistence type="predicted"/>
<dbReference type="AlphaFoldDB" id="A0A182VIV9"/>
<dbReference type="SMART" id="SM00614">
    <property type="entry name" value="ZnF_BED"/>
    <property type="match status" value="2"/>
</dbReference>
<evidence type="ECO:0000313" key="7">
    <source>
        <dbReference type="Proteomes" id="UP000075903"/>
    </source>
</evidence>
<protein>
    <recommendedName>
        <fullName evidence="5">BED-type domain-containing protein</fullName>
    </recommendedName>
</protein>
<evidence type="ECO:0000256" key="2">
    <source>
        <dbReference type="ARBA" id="ARBA00022771"/>
    </source>
</evidence>
<dbReference type="PANTHER" id="PTHR34396">
    <property type="entry name" value="OS03G0264950 PROTEIN-RELATED"/>
    <property type="match status" value="1"/>
</dbReference>
<dbReference type="InterPro" id="IPR053031">
    <property type="entry name" value="Cuticle_assoc_protein"/>
</dbReference>
<dbReference type="InterPro" id="IPR036236">
    <property type="entry name" value="Znf_C2H2_sf"/>
</dbReference>
<dbReference type="GO" id="GO:0006357">
    <property type="term" value="P:regulation of transcription by RNA polymerase II"/>
    <property type="evidence" value="ECO:0007669"/>
    <property type="project" value="TreeGrafter"/>
</dbReference>
<sequence length="357" mass="41243">MISTVQAPHYYYYPLLQQDHLPAMPNTLKSNAIVWHHFSKDPQEKRGKCLHCGQLISYEKSTLSNLRRHLYRKHEEVLRHERDTDTKQFESVPVHYVWEHFIKQPEEKAKCVYCYSVLGCPKNVVGNLIRHLKSRHPSLVLEQQRGQEALFEEVSRTQYHAESIEDSLGTSTSLQELELELDADLFSAEVHQIDGTNLPSSVKIELVHPDTESCPDDADQEVIEEEIINESQQEINCEDMDASSQYEEHVHHPDEMLSPQTMEESIVRTSTLPGENKELELNESPRRQDNFFSIGMKDISMKTAIYATNVAMELEGLPLRQRIFAQKLIADVMFHAKLDNLTEYAMILGKVNRPFDV</sequence>
<dbReference type="Proteomes" id="UP000075903">
    <property type="component" value="Unassembled WGS sequence"/>
</dbReference>
<dbReference type="VEuPathDB" id="VectorBase:AMEM21_009375"/>
<evidence type="ECO:0000256" key="1">
    <source>
        <dbReference type="ARBA" id="ARBA00022723"/>
    </source>
</evidence>
<dbReference type="PANTHER" id="PTHR34396:SF25">
    <property type="entry name" value="BOUNDARY ELEMENT ASSOCIATED FACTOR"/>
    <property type="match status" value="1"/>
</dbReference>
<evidence type="ECO:0000256" key="3">
    <source>
        <dbReference type="ARBA" id="ARBA00022833"/>
    </source>
</evidence>
<dbReference type="VEuPathDB" id="VectorBase:AMEM015727"/>
<organism evidence="6 7">
    <name type="scientific">Anopheles merus</name>
    <name type="common">Mosquito</name>
    <dbReference type="NCBI Taxonomy" id="30066"/>
    <lineage>
        <taxon>Eukaryota</taxon>
        <taxon>Metazoa</taxon>
        <taxon>Ecdysozoa</taxon>
        <taxon>Arthropoda</taxon>
        <taxon>Hexapoda</taxon>
        <taxon>Insecta</taxon>
        <taxon>Pterygota</taxon>
        <taxon>Neoptera</taxon>
        <taxon>Endopterygota</taxon>
        <taxon>Diptera</taxon>
        <taxon>Nematocera</taxon>
        <taxon>Culicoidea</taxon>
        <taxon>Culicidae</taxon>
        <taxon>Anophelinae</taxon>
        <taxon>Anopheles</taxon>
    </lineage>
</organism>
<dbReference type="GO" id="GO:1990837">
    <property type="term" value="F:sequence-specific double-stranded DNA binding"/>
    <property type="evidence" value="ECO:0007669"/>
    <property type="project" value="TreeGrafter"/>
</dbReference>
<keyword evidence="1" id="KW-0479">Metal-binding</keyword>
<dbReference type="Pfam" id="PF02892">
    <property type="entry name" value="zf-BED"/>
    <property type="match status" value="2"/>
</dbReference>
<evidence type="ECO:0000256" key="4">
    <source>
        <dbReference type="PROSITE-ProRule" id="PRU00027"/>
    </source>
</evidence>
<name>A0A182VIV9_ANOME</name>
<feature type="domain" description="BED-type" evidence="5">
    <location>
        <begin position="29"/>
        <end position="81"/>
    </location>
</feature>